<reference evidence="11" key="1">
    <citation type="submission" date="2021-04" db="EMBL/GenBank/DDBJ databases">
        <authorList>
            <consortium name="Wellcome Sanger Institute Data Sharing"/>
        </authorList>
    </citation>
    <scope>NUCLEOTIDE SEQUENCE [LARGE SCALE GENOMIC DNA]</scope>
</reference>
<dbReference type="InterPro" id="IPR019680">
    <property type="entry name" value="Mediator_Med1"/>
</dbReference>
<evidence type="ECO:0000313" key="12">
    <source>
        <dbReference type="Proteomes" id="UP000265040"/>
    </source>
</evidence>
<comment type="similarity">
    <text evidence="2 9">Belongs to the Mediator complex subunit 1 family.</text>
</comment>
<dbReference type="Proteomes" id="UP000265040">
    <property type="component" value="Chromosome 2"/>
</dbReference>
<evidence type="ECO:0000259" key="10">
    <source>
        <dbReference type="Pfam" id="PF10744"/>
    </source>
</evidence>
<proteinExistence type="inferred from homology"/>
<name>A0A3Q1JGB5_ANATE</name>
<sequence>MWFMCSLTDIVPPSVMKSIISDLHLKFAEKTWNDTFHLVRRCMVRRLPLYLSVSSIKTMKSRLEMIAKQQGMGFHVTDATCYLTADLFYLEVVLLPGGGVEEVKVAPHGGSPVPSEGLLQLLRLKHFADFSAKLAGLFSQYNIPGDNSNDIVKINWNRQNISAFRLPNDCDAQMDVINYGRIGCVIAGKEGTTAKISVIHKVDAVVQTAQVTVGVSNTTHRLQMAPLIPQPPQVDPQGCPVFLPLNEVPNETLPACFLLLLQPAIPVTVPRVNRLSQITGLVIPDVDLQWAPLPKLLMRGSLGANSSGETLDEQDTIFTVSRPGVTHSYILPGDAWEAPDQIGAVMDRIPFTHPAQVPEILKLLRRQCATNTLLSSCITSQHVSSVGDLHFEILPQTETSFSVTFQQPNTDALAVLLVTICDSLQIKCSLFGAGQNDRSVDEYISTVMKRSMSIPVTLMTLYTKLTDLSAPPSAAVTDILSEINTSPAVNPYPFPGVGVLPHWMNSNGHISEMI</sequence>
<organism evidence="11 12">
    <name type="scientific">Anabas testudineus</name>
    <name type="common">Climbing perch</name>
    <name type="synonym">Anthias testudineus</name>
    <dbReference type="NCBI Taxonomy" id="64144"/>
    <lineage>
        <taxon>Eukaryota</taxon>
        <taxon>Metazoa</taxon>
        <taxon>Chordata</taxon>
        <taxon>Craniata</taxon>
        <taxon>Vertebrata</taxon>
        <taxon>Euteleostomi</taxon>
        <taxon>Actinopterygii</taxon>
        <taxon>Neopterygii</taxon>
        <taxon>Teleostei</taxon>
        <taxon>Neoteleostei</taxon>
        <taxon>Acanthomorphata</taxon>
        <taxon>Anabantaria</taxon>
        <taxon>Anabantiformes</taxon>
        <taxon>Anabantoidei</taxon>
        <taxon>Anabantidae</taxon>
        <taxon>Anabas</taxon>
    </lineage>
</organism>
<evidence type="ECO:0000256" key="5">
    <source>
        <dbReference type="ARBA" id="ARBA00023159"/>
    </source>
</evidence>
<dbReference type="GO" id="GO:0045944">
    <property type="term" value="P:positive regulation of transcription by RNA polymerase II"/>
    <property type="evidence" value="ECO:0007669"/>
    <property type="project" value="UniProtKB-ARBA"/>
</dbReference>
<evidence type="ECO:0000256" key="3">
    <source>
        <dbReference type="ARBA" id="ARBA00020612"/>
    </source>
</evidence>
<keyword evidence="5 9" id="KW-0010">Activator</keyword>
<reference evidence="11" key="2">
    <citation type="submission" date="2025-08" db="UniProtKB">
        <authorList>
            <consortium name="Ensembl"/>
        </authorList>
    </citation>
    <scope>IDENTIFICATION</scope>
</reference>
<comment type="function">
    <text evidence="9">Component of the Mediator complex, a coactivator involved in the regulated transcription of nearly all RNA polymerase II-dependent genes. Mediator functions as a bridge to convey information from gene-specific regulatory proteins to the basal RNA polymerase II transcription machinery. Mediator is recruited to promoters by direct interactions with regulatory proteins and serves as a scaffold for the assembly of a functional preinitiation complex with RNA polymerase II and the general transcription factors.</text>
</comment>
<evidence type="ECO:0000256" key="4">
    <source>
        <dbReference type="ARBA" id="ARBA00023015"/>
    </source>
</evidence>
<keyword evidence="6 9" id="KW-0804">Transcription</keyword>
<evidence type="ECO:0000313" key="11">
    <source>
        <dbReference type="Ensembl" id="ENSATEP00000034087.1"/>
    </source>
</evidence>
<dbReference type="InterPro" id="IPR051999">
    <property type="entry name" value="Mediator_complex_subunit_1"/>
</dbReference>
<feature type="domain" description="Mediator complex subunit Med1" evidence="10">
    <location>
        <begin position="228"/>
        <end position="378"/>
    </location>
</feature>
<dbReference type="OMA" id="QRPWTET"/>
<evidence type="ECO:0000256" key="2">
    <source>
        <dbReference type="ARBA" id="ARBA00006210"/>
    </source>
</evidence>
<reference evidence="11" key="3">
    <citation type="submission" date="2025-09" db="UniProtKB">
        <authorList>
            <consortium name="Ensembl"/>
        </authorList>
    </citation>
    <scope>IDENTIFICATION</scope>
</reference>
<accession>A0A3Q1JGB5</accession>
<keyword evidence="7 9" id="KW-0539">Nucleus</keyword>
<dbReference type="AlphaFoldDB" id="A0A3Q1JGB5"/>
<evidence type="ECO:0000256" key="6">
    <source>
        <dbReference type="ARBA" id="ARBA00023163"/>
    </source>
</evidence>
<dbReference type="Ensembl" id="ENSATET00000034582.2">
    <property type="protein sequence ID" value="ENSATEP00000034087.1"/>
    <property type="gene ID" value="ENSATEG00000023426.2"/>
</dbReference>
<dbReference type="GO" id="GO:0097067">
    <property type="term" value="P:cellular response to thyroid hormone stimulus"/>
    <property type="evidence" value="ECO:0007669"/>
    <property type="project" value="TreeGrafter"/>
</dbReference>
<dbReference type="GO" id="GO:0042809">
    <property type="term" value="F:nuclear vitamin D receptor binding"/>
    <property type="evidence" value="ECO:0007669"/>
    <property type="project" value="TreeGrafter"/>
</dbReference>
<dbReference type="PANTHER" id="PTHR12881:SF4">
    <property type="entry name" value="MEDIATOR OF RNA POLYMERASE II TRANSCRIPTION SUBUNIT 1"/>
    <property type="match status" value="1"/>
</dbReference>
<protein>
    <recommendedName>
        <fullName evidence="3 9">Mediator of RNA polymerase II transcription subunit 1</fullName>
    </recommendedName>
    <alternativeName>
        <fullName evidence="8 9">Mediator complex subunit 1</fullName>
    </alternativeName>
</protein>
<dbReference type="Pfam" id="PF10744">
    <property type="entry name" value="Med1"/>
    <property type="match status" value="2"/>
</dbReference>
<dbReference type="GO" id="GO:0046966">
    <property type="term" value="F:nuclear thyroid hormone receptor binding"/>
    <property type="evidence" value="ECO:0007669"/>
    <property type="project" value="TreeGrafter"/>
</dbReference>
<dbReference type="GO" id="GO:0042974">
    <property type="term" value="F:nuclear retinoic acid receptor binding"/>
    <property type="evidence" value="ECO:0007669"/>
    <property type="project" value="TreeGrafter"/>
</dbReference>
<keyword evidence="12" id="KW-1185">Reference proteome</keyword>
<dbReference type="GO" id="GO:0003712">
    <property type="term" value="F:transcription coregulator activity"/>
    <property type="evidence" value="ECO:0007669"/>
    <property type="project" value="InterPro"/>
</dbReference>
<keyword evidence="4 9" id="KW-0805">Transcription regulation</keyword>
<evidence type="ECO:0000256" key="1">
    <source>
        <dbReference type="ARBA" id="ARBA00004123"/>
    </source>
</evidence>
<feature type="domain" description="Mediator complex subunit Med1" evidence="10">
    <location>
        <begin position="49"/>
        <end position="146"/>
    </location>
</feature>
<dbReference type="GeneTree" id="ENSGT00660000095569"/>
<dbReference type="GO" id="GO:0016592">
    <property type="term" value="C:mediator complex"/>
    <property type="evidence" value="ECO:0007669"/>
    <property type="project" value="InterPro"/>
</dbReference>
<dbReference type="OrthoDB" id="2281547at2759"/>
<comment type="subcellular location">
    <subcellularLocation>
        <location evidence="1 9">Nucleus</location>
    </subcellularLocation>
</comment>
<evidence type="ECO:0000256" key="7">
    <source>
        <dbReference type="ARBA" id="ARBA00023242"/>
    </source>
</evidence>
<evidence type="ECO:0000256" key="8">
    <source>
        <dbReference type="ARBA" id="ARBA00031254"/>
    </source>
</evidence>
<dbReference type="PANTHER" id="PTHR12881">
    <property type="entry name" value="MEDIATOR OF RNA POLYMERASE II TRANSCRIPTION SUBUNIT 1"/>
    <property type="match status" value="1"/>
</dbReference>
<dbReference type="InParanoid" id="A0A3Q1JGB5"/>
<evidence type="ECO:0000256" key="9">
    <source>
        <dbReference type="RuleBase" id="RU364059"/>
    </source>
</evidence>